<dbReference type="RefSeq" id="WP_184472791.1">
    <property type="nucleotide sequence ID" value="NZ_JACIFY010000021.1"/>
</dbReference>
<sequence>MTTIRLNAAEEAFVEQQIKAGYYDNADDVVQAGLELLRERETKTAKLRALIEEGQDDIDKGRVVSFDSAEELTALILREAAETDH</sequence>
<name>A0A7W6R7N2_9HYPH</name>
<protein>
    <submittedName>
        <fullName evidence="1">Antitoxin ParD1/3/4</fullName>
    </submittedName>
</protein>
<proteinExistence type="predicted"/>
<dbReference type="Pfam" id="PF03693">
    <property type="entry name" value="ParD_antitoxin"/>
    <property type="match status" value="1"/>
</dbReference>
<comment type="caution">
    <text evidence="1">The sequence shown here is derived from an EMBL/GenBank/DDBJ whole genome shotgun (WGS) entry which is preliminary data.</text>
</comment>
<dbReference type="AlphaFoldDB" id="A0A7W6R7N2"/>
<dbReference type="InterPro" id="IPR022789">
    <property type="entry name" value="ParD"/>
</dbReference>
<gene>
    <name evidence="1" type="ORF">GGD57_004980</name>
</gene>
<dbReference type="Proteomes" id="UP000540909">
    <property type="component" value="Unassembled WGS sequence"/>
</dbReference>
<accession>A0A7W6R7N2</accession>
<dbReference type="InterPro" id="IPR038296">
    <property type="entry name" value="ParD_sf"/>
</dbReference>
<organism evidence="1 2">
    <name type="scientific">Rhizobium esperanzae</name>
    <dbReference type="NCBI Taxonomy" id="1967781"/>
    <lineage>
        <taxon>Bacteria</taxon>
        <taxon>Pseudomonadati</taxon>
        <taxon>Pseudomonadota</taxon>
        <taxon>Alphaproteobacteria</taxon>
        <taxon>Hyphomicrobiales</taxon>
        <taxon>Rhizobiaceae</taxon>
        <taxon>Rhizobium/Agrobacterium group</taxon>
        <taxon>Rhizobium</taxon>
    </lineage>
</organism>
<evidence type="ECO:0000313" key="1">
    <source>
        <dbReference type="EMBL" id="MBB4238368.1"/>
    </source>
</evidence>
<dbReference type="NCBIfam" id="TIGR02606">
    <property type="entry name" value="antidote_CC2985"/>
    <property type="match status" value="1"/>
</dbReference>
<dbReference type="EMBL" id="JACIFY010000021">
    <property type="protein sequence ID" value="MBB4238368.1"/>
    <property type="molecule type" value="Genomic_DNA"/>
</dbReference>
<dbReference type="Gene3D" id="6.10.10.120">
    <property type="entry name" value="Antitoxin ParD1-like"/>
    <property type="match status" value="1"/>
</dbReference>
<dbReference type="PANTHER" id="PTHR36582:SF2">
    <property type="entry name" value="ANTITOXIN PARD"/>
    <property type="match status" value="1"/>
</dbReference>
<dbReference type="PANTHER" id="PTHR36582">
    <property type="entry name" value="ANTITOXIN PARD"/>
    <property type="match status" value="1"/>
</dbReference>
<evidence type="ECO:0000313" key="2">
    <source>
        <dbReference type="Proteomes" id="UP000540909"/>
    </source>
</evidence>
<reference evidence="1 2" key="1">
    <citation type="submission" date="2020-08" db="EMBL/GenBank/DDBJ databases">
        <title>Genomic Encyclopedia of Type Strains, Phase IV (KMG-V): Genome sequencing to study the core and pangenomes of soil and plant-associated prokaryotes.</title>
        <authorList>
            <person name="Whitman W."/>
        </authorList>
    </citation>
    <scope>NUCLEOTIDE SEQUENCE [LARGE SCALE GENOMIC DNA]</scope>
    <source>
        <strain evidence="1 2">SEMIA 4089</strain>
    </source>
</reference>